<dbReference type="PANTHER" id="PTHR37422:SF13">
    <property type="entry name" value="LIPOPOLYSACCHARIDE BIOSYNTHESIS PROTEIN PA4999-RELATED"/>
    <property type="match status" value="1"/>
</dbReference>
<protein>
    <recommendedName>
        <fullName evidence="6">O-antigen ligase-related domain-containing protein</fullName>
    </recommendedName>
</protein>
<dbReference type="InterPro" id="IPR051533">
    <property type="entry name" value="WaaL-like"/>
</dbReference>
<comment type="subcellular location">
    <subcellularLocation>
        <location evidence="1">Membrane</location>
        <topology evidence="1">Multi-pass membrane protein</topology>
    </subcellularLocation>
</comment>
<dbReference type="GO" id="GO:0016020">
    <property type="term" value="C:membrane"/>
    <property type="evidence" value="ECO:0007669"/>
    <property type="project" value="UniProtKB-SubCell"/>
</dbReference>
<dbReference type="InterPro" id="IPR007016">
    <property type="entry name" value="O-antigen_ligase-rel_domated"/>
</dbReference>
<feature type="domain" description="O-antigen ligase-related" evidence="6">
    <location>
        <begin position="240"/>
        <end position="370"/>
    </location>
</feature>
<dbReference type="AlphaFoldDB" id="A0A248LIT8"/>
<keyword evidence="2 5" id="KW-0812">Transmembrane</keyword>
<name>A0A248LIT8_9NEIS</name>
<reference evidence="8" key="1">
    <citation type="submission" date="2017-06" db="EMBL/GenBank/DDBJ databases">
        <title>Whole genome sequence of Laribacter hongkongensis LHGZ1.</title>
        <authorList>
            <person name="Chen D."/>
            <person name="Wu H."/>
            <person name="Chen J."/>
        </authorList>
    </citation>
    <scope>NUCLEOTIDE SEQUENCE [LARGE SCALE GENOMIC DNA]</scope>
    <source>
        <strain evidence="8">LHGZ1</strain>
    </source>
</reference>
<dbReference type="OrthoDB" id="9148522at2"/>
<evidence type="ECO:0000256" key="2">
    <source>
        <dbReference type="ARBA" id="ARBA00022692"/>
    </source>
</evidence>
<sequence>MTGLIIFVAMLASIHVLMHRGIDQAFLCVWIPVFLSMPTAFKLIIPGLPVHTFMEAASIPVLLVLLKTRRSEMQFGPMESMLAVYIVIRVFCDFLSRGYPDARNYSIYLMYSVVGPYLLGRYLIRSRRMDIDTARMFVLMFLLFFPLFLYEARFWVSPVFKLLSGFFPDASSGLSLRWGLARTAGTFEHPILACIMIVAVYRLHRWLCWTGVWDQPQTGWAGILQRQARRLPMAFKHQISLVLILMTLMTISRGPWIGALAGAILTATGNTRQRRKSLMFVITFFIVAGVAGQLLLTAYITPRAGEVLSGEAQTMLYRKEMVDQYKAFLTDRMWTGWGLTTVPKIHGMESVDNAFFLMALQHGLLAPAMFLLILFYAIVTQIRFGLHAPPGTPPIGFTFSGIYLACLIAFSTVYMGAQTEPMIFLLLGWGESIKNRAQEQPASVSVHGQPAAPSLPFRRILS</sequence>
<organism evidence="7 8">
    <name type="scientific">Laribacter hongkongensis</name>
    <dbReference type="NCBI Taxonomy" id="168471"/>
    <lineage>
        <taxon>Bacteria</taxon>
        <taxon>Pseudomonadati</taxon>
        <taxon>Pseudomonadota</taxon>
        <taxon>Betaproteobacteria</taxon>
        <taxon>Neisseriales</taxon>
        <taxon>Aquaspirillaceae</taxon>
        <taxon>Laribacter</taxon>
    </lineage>
</organism>
<dbReference type="Proteomes" id="UP000197424">
    <property type="component" value="Chromosome"/>
</dbReference>
<keyword evidence="3 5" id="KW-1133">Transmembrane helix</keyword>
<feature type="transmembrane region" description="Helical" evidence="5">
    <location>
        <begin position="277"/>
        <end position="300"/>
    </location>
</feature>
<dbReference type="PANTHER" id="PTHR37422">
    <property type="entry name" value="TEICHURONIC ACID BIOSYNTHESIS PROTEIN TUAE"/>
    <property type="match status" value="1"/>
</dbReference>
<accession>A0A248LIT8</accession>
<evidence type="ECO:0000256" key="4">
    <source>
        <dbReference type="ARBA" id="ARBA00023136"/>
    </source>
</evidence>
<proteinExistence type="predicted"/>
<evidence type="ECO:0000256" key="1">
    <source>
        <dbReference type="ARBA" id="ARBA00004141"/>
    </source>
</evidence>
<feature type="transmembrane region" description="Helical" evidence="5">
    <location>
        <begin position="136"/>
        <end position="156"/>
    </location>
</feature>
<dbReference type="EMBL" id="CP022115">
    <property type="protein sequence ID" value="ASJ24093.1"/>
    <property type="molecule type" value="Genomic_DNA"/>
</dbReference>
<evidence type="ECO:0000256" key="3">
    <source>
        <dbReference type="ARBA" id="ARBA00022989"/>
    </source>
</evidence>
<feature type="transmembrane region" description="Helical" evidence="5">
    <location>
        <begin position="399"/>
        <end position="417"/>
    </location>
</feature>
<evidence type="ECO:0000313" key="7">
    <source>
        <dbReference type="EMBL" id="ASJ24093.1"/>
    </source>
</evidence>
<feature type="transmembrane region" description="Helical" evidence="5">
    <location>
        <begin position="239"/>
        <end position="265"/>
    </location>
</feature>
<gene>
    <name evidence="7" type="ORF">LHGZ1_1262</name>
</gene>
<dbReference type="Pfam" id="PF04932">
    <property type="entry name" value="Wzy_C"/>
    <property type="match status" value="1"/>
</dbReference>
<feature type="transmembrane region" description="Helical" evidence="5">
    <location>
        <begin position="105"/>
        <end position="124"/>
    </location>
</feature>
<evidence type="ECO:0000256" key="5">
    <source>
        <dbReference type="SAM" id="Phobius"/>
    </source>
</evidence>
<feature type="transmembrane region" description="Helical" evidence="5">
    <location>
        <begin position="354"/>
        <end position="379"/>
    </location>
</feature>
<evidence type="ECO:0000259" key="6">
    <source>
        <dbReference type="Pfam" id="PF04932"/>
    </source>
</evidence>
<keyword evidence="4 5" id="KW-0472">Membrane</keyword>
<evidence type="ECO:0000313" key="8">
    <source>
        <dbReference type="Proteomes" id="UP000197424"/>
    </source>
</evidence>